<name>A0ABX2P891_9PROT</name>
<feature type="transmembrane region" description="Helical" evidence="1">
    <location>
        <begin position="60"/>
        <end position="85"/>
    </location>
</feature>
<organism evidence="2 3">
    <name type="scientific">Asaia spathodeae</name>
    <dbReference type="NCBI Taxonomy" id="657016"/>
    <lineage>
        <taxon>Bacteria</taxon>
        <taxon>Pseudomonadati</taxon>
        <taxon>Pseudomonadota</taxon>
        <taxon>Alphaproteobacteria</taxon>
        <taxon>Acetobacterales</taxon>
        <taxon>Acetobacteraceae</taxon>
        <taxon>Asaia</taxon>
    </lineage>
</organism>
<keyword evidence="1" id="KW-0812">Transmembrane</keyword>
<sequence length="203" mass="22424">MLEEYSRQGLHNAAPRVIGFADRWVITAYCLLSTGMATILAQLVFLRVQDPDSPLYSNMAWVLVTYEGTHIGLSLIIAGSMLLVFRTARIRHPWRSLTYGLGAAASCSLIATTIMGTYNSVVNMQHLASQYEAAASLHDPAALTQARSKVLAYVYDHAGSTSHKLRALRLMADEANPMTDNGIFGWIHYARTSDGIRMAKYRV</sequence>
<evidence type="ECO:0000313" key="3">
    <source>
        <dbReference type="Proteomes" id="UP001516351"/>
    </source>
</evidence>
<evidence type="ECO:0000256" key="1">
    <source>
        <dbReference type="SAM" id="Phobius"/>
    </source>
</evidence>
<gene>
    <name evidence="2" type="ORF">HW542_15345</name>
</gene>
<dbReference type="EMBL" id="JABXXV010000010">
    <property type="protein sequence ID" value="NVN48174.1"/>
    <property type="molecule type" value="Genomic_DNA"/>
</dbReference>
<evidence type="ECO:0000313" key="2">
    <source>
        <dbReference type="EMBL" id="NVN48174.1"/>
    </source>
</evidence>
<keyword evidence="1" id="KW-1133">Transmembrane helix</keyword>
<comment type="caution">
    <text evidence="2">The sequence shown here is derived from an EMBL/GenBank/DDBJ whole genome shotgun (WGS) entry which is preliminary data.</text>
</comment>
<dbReference type="RefSeq" id="WP_267312122.1">
    <property type="nucleotide sequence ID" value="NZ_JABXXU010000010.1"/>
</dbReference>
<feature type="transmembrane region" description="Helical" evidence="1">
    <location>
        <begin position="26"/>
        <end position="48"/>
    </location>
</feature>
<accession>A0ABX2P891</accession>
<protein>
    <submittedName>
        <fullName evidence="2">Uncharacterized protein</fullName>
    </submittedName>
</protein>
<dbReference type="Proteomes" id="UP001516351">
    <property type="component" value="Unassembled WGS sequence"/>
</dbReference>
<reference evidence="2 3" key="1">
    <citation type="submission" date="2020-06" db="EMBL/GenBank/DDBJ databases">
        <title>Synonyms of Asaia species.</title>
        <authorList>
            <person name="Sombolestani A."/>
        </authorList>
    </citation>
    <scope>NUCLEOTIDE SEQUENCE [LARGE SCALE GENOMIC DNA]</scope>
    <source>
        <strain evidence="2 3">LMG 27047</strain>
    </source>
</reference>
<feature type="transmembrane region" description="Helical" evidence="1">
    <location>
        <begin position="97"/>
        <end position="118"/>
    </location>
</feature>
<proteinExistence type="predicted"/>
<keyword evidence="1" id="KW-0472">Membrane</keyword>
<keyword evidence="3" id="KW-1185">Reference proteome</keyword>